<organism evidence="2 3">
    <name type="scientific">Panicum virgatum</name>
    <name type="common">Blackwell switchgrass</name>
    <dbReference type="NCBI Taxonomy" id="38727"/>
    <lineage>
        <taxon>Eukaryota</taxon>
        <taxon>Viridiplantae</taxon>
        <taxon>Streptophyta</taxon>
        <taxon>Embryophyta</taxon>
        <taxon>Tracheophyta</taxon>
        <taxon>Spermatophyta</taxon>
        <taxon>Magnoliopsida</taxon>
        <taxon>Liliopsida</taxon>
        <taxon>Poales</taxon>
        <taxon>Poaceae</taxon>
        <taxon>PACMAD clade</taxon>
        <taxon>Panicoideae</taxon>
        <taxon>Panicodae</taxon>
        <taxon>Paniceae</taxon>
        <taxon>Panicinae</taxon>
        <taxon>Panicum</taxon>
        <taxon>Panicum sect. Hiantes</taxon>
    </lineage>
</organism>
<evidence type="ECO:0000256" key="1">
    <source>
        <dbReference type="SAM" id="MobiDB-lite"/>
    </source>
</evidence>
<reference evidence="2" key="1">
    <citation type="submission" date="2020-05" db="EMBL/GenBank/DDBJ databases">
        <title>WGS assembly of Panicum virgatum.</title>
        <authorList>
            <person name="Lovell J.T."/>
            <person name="Jenkins J."/>
            <person name="Shu S."/>
            <person name="Juenger T.E."/>
            <person name="Schmutz J."/>
        </authorList>
    </citation>
    <scope>NUCLEOTIDE SEQUENCE</scope>
    <source>
        <strain evidence="2">AP13</strain>
    </source>
</reference>
<name>A0A8T0VZT7_PANVG</name>
<sequence length="100" mass="10784">MAIGRRPKINKKREEKTGAGPTLEFRSARPFVWSAVVPPLHTAVAPLPFPLFLPPPSSLEHASAARRPPAPSSSAAAVAEGKDPSLRPGFGWSRPRRGER</sequence>
<accession>A0A8T0VZT7</accession>
<evidence type="ECO:0000313" key="3">
    <source>
        <dbReference type="Proteomes" id="UP000823388"/>
    </source>
</evidence>
<proteinExistence type="predicted"/>
<evidence type="ECO:0000313" key="2">
    <source>
        <dbReference type="EMBL" id="KAG2641642.1"/>
    </source>
</evidence>
<feature type="compositionally biased region" description="Basic residues" evidence="1">
    <location>
        <begin position="1"/>
        <end position="11"/>
    </location>
</feature>
<feature type="region of interest" description="Disordered" evidence="1">
    <location>
        <begin position="1"/>
        <end position="22"/>
    </location>
</feature>
<protein>
    <submittedName>
        <fullName evidence="2">Uncharacterized protein</fullName>
    </submittedName>
</protein>
<dbReference type="EMBL" id="CM029039">
    <property type="protein sequence ID" value="KAG2641642.1"/>
    <property type="molecule type" value="Genomic_DNA"/>
</dbReference>
<feature type="region of interest" description="Disordered" evidence="1">
    <location>
        <begin position="58"/>
        <end position="100"/>
    </location>
</feature>
<comment type="caution">
    <text evidence="2">The sequence shown here is derived from an EMBL/GenBank/DDBJ whole genome shotgun (WGS) entry which is preliminary data.</text>
</comment>
<gene>
    <name evidence="2" type="ORF">PVAP13_2KG239458</name>
</gene>
<keyword evidence="3" id="KW-1185">Reference proteome</keyword>
<dbReference type="AlphaFoldDB" id="A0A8T0VZT7"/>
<dbReference type="Proteomes" id="UP000823388">
    <property type="component" value="Chromosome 2K"/>
</dbReference>